<accession>A0ABW1G0A7</accession>
<evidence type="ECO:0000313" key="3">
    <source>
        <dbReference type="Proteomes" id="UP001596174"/>
    </source>
</evidence>
<organism evidence="2 3">
    <name type="scientific">Streptacidiphilus monticola</name>
    <dbReference type="NCBI Taxonomy" id="2161674"/>
    <lineage>
        <taxon>Bacteria</taxon>
        <taxon>Bacillati</taxon>
        <taxon>Actinomycetota</taxon>
        <taxon>Actinomycetes</taxon>
        <taxon>Kitasatosporales</taxon>
        <taxon>Streptomycetaceae</taxon>
        <taxon>Streptacidiphilus</taxon>
    </lineage>
</organism>
<dbReference type="EMBL" id="JBHSQJ010000026">
    <property type="protein sequence ID" value="MFC5907159.1"/>
    <property type="molecule type" value="Genomic_DNA"/>
</dbReference>
<dbReference type="InterPro" id="IPR002645">
    <property type="entry name" value="STAS_dom"/>
</dbReference>
<sequence length="109" mass="11297">MVAAAGAGPGHLSVAAGASGEGLRLAGEITAVTRPVWREALGRLTPCGPVVRLELSAVTFVDVAGMTELVMTAQGPLAGRRIVLLQPPPQVPRLLEMFWPTMTGIEVEG</sequence>
<dbReference type="InterPro" id="IPR036513">
    <property type="entry name" value="STAS_dom_sf"/>
</dbReference>
<dbReference type="InterPro" id="IPR058548">
    <property type="entry name" value="MlaB-like_STAS"/>
</dbReference>
<dbReference type="SUPFAM" id="SSF52091">
    <property type="entry name" value="SpoIIaa-like"/>
    <property type="match status" value="1"/>
</dbReference>
<dbReference type="Pfam" id="PF13466">
    <property type="entry name" value="STAS_2"/>
    <property type="match status" value="1"/>
</dbReference>
<proteinExistence type="predicted"/>
<reference evidence="3" key="1">
    <citation type="journal article" date="2019" name="Int. J. Syst. Evol. Microbiol.">
        <title>The Global Catalogue of Microorganisms (GCM) 10K type strain sequencing project: providing services to taxonomists for standard genome sequencing and annotation.</title>
        <authorList>
            <consortium name="The Broad Institute Genomics Platform"/>
            <consortium name="The Broad Institute Genome Sequencing Center for Infectious Disease"/>
            <person name="Wu L."/>
            <person name="Ma J."/>
        </authorList>
    </citation>
    <scope>NUCLEOTIDE SEQUENCE [LARGE SCALE GENOMIC DNA]</scope>
    <source>
        <strain evidence="3">JCM 4816</strain>
    </source>
</reference>
<comment type="caution">
    <text evidence="2">The sequence shown here is derived from an EMBL/GenBank/DDBJ whole genome shotgun (WGS) entry which is preliminary data.</text>
</comment>
<name>A0ABW1G0A7_9ACTN</name>
<gene>
    <name evidence="2" type="ORF">ACFP3V_07995</name>
</gene>
<feature type="domain" description="STAS" evidence="1">
    <location>
        <begin position="23"/>
        <end position="96"/>
    </location>
</feature>
<evidence type="ECO:0000259" key="1">
    <source>
        <dbReference type="PROSITE" id="PS50801"/>
    </source>
</evidence>
<evidence type="ECO:0000313" key="2">
    <source>
        <dbReference type="EMBL" id="MFC5907159.1"/>
    </source>
</evidence>
<protein>
    <submittedName>
        <fullName evidence="2">STAS domain-containing protein</fullName>
    </submittedName>
</protein>
<dbReference type="PROSITE" id="PS50801">
    <property type="entry name" value="STAS"/>
    <property type="match status" value="1"/>
</dbReference>
<dbReference type="Proteomes" id="UP001596174">
    <property type="component" value="Unassembled WGS sequence"/>
</dbReference>
<dbReference type="RefSeq" id="WP_380581298.1">
    <property type="nucleotide sequence ID" value="NZ_JBHSQJ010000026.1"/>
</dbReference>
<keyword evidence="3" id="KW-1185">Reference proteome</keyword>
<dbReference type="CDD" id="cd07043">
    <property type="entry name" value="STAS_anti-anti-sigma_factors"/>
    <property type="match status" value="1"/>
</dbReference>
<dbReference type="Gene3D" id="3.30.750.24">
    <property type="entry name" value="STAS domain"/>
    <property type="match status" value="1"/>
</dbReference>